<protein>
    <submittedName>
        <fullName evidence="1">Glycosylphosphatidylinositol anchor attachment protein 1-like protein</fullName>
    </submittedName>
</protein>
<reference evidence="1" key="1">
    <citation type="journal article" date="2013" name="J. Virol.">
        <title>Sequencing, annotation, and characterization of the influenza ferret infectome.</title>
        <authorList>
            <person name="Leon A.J."/>
            <person name="Banner D."/>
            <person name="Xu L."/>
            <person name="Ran L."/>
            <person name="Peng Z."/>
            <person name="Yi K."/>
            <person name="Chen C."/>
            <person name="Xu F."/>
            <person name="Huang J."/>
            <person name="Zhao Z."/>
            <person name="Lin Z."/>
            <person name="Huang S.H."/>
            <person name="Fang Y."/>
            <person name="Kelvin A.A."/>
            <person name="Ross T.M."/>
            <person name="Farooqui A."/>
            <person name="Kelvin D.J."/>
        </authorList>
    </citation>
    <scope>NUCLEOTIDE SEQUENCE</scope>
    <source>
        <tissue evidence="1">Lungs</tissue>
    </source>
</reference>
<sequence>STLPCWCSPAQQPRSWAACSCGGSCRRPRCPWPRAGSSSWRRWPRACWSTTPTVPCSSPCWLWASTPAGCSSGTCSSG</sequence>
<evidence type="ECO:0000313" key="1">
    <source>
        <dbReference type="EMBL" id="AER99237.1"/>
    </source>
</evidence>
<organism evidence="1">
    <name type="scientific">Mustela putorius furo</name>
    <name type="common">European domestic ferret</name>
    <name type="synonym">Mustela furo</name>
    <dbReference type="NCBI Taxonomy" id="9669"/>
    <lineage>
        <taxon>Eukaryota</taxon>
        <taxon>Metazoa</taxon>
        <taxon>Chordata</taxon>
        <taxon>Craniata</taxon>
        <taxon>Vertebrata</taxon>
        <taxon>Euteleostomi</taxon>
        <taxon>Mammalia</taxon>
        <taxon>Eutheria</taxon>
        <taxon>Laurasiatheria</taxon>
        <taxon>Carnivora</taxon>
        <taxon>Caniformia</taxon>
        <taxon>Musteloidea</taxon>
        <taxon>Mustelidae</taxon>
        <taxon>Mustelinae</taxon>
        <taxon>Mustela</taxon>
    </lineage>
</organism>
<accession>M1ET70</accession>
<name>M1ET70_MUSPF</name>
<dbReference type="EMBL" id="JP010640">
    <property type="protein sequence ID" value="AER99237.1"/>
    <property type="molecule type" value="mRNA"/>
</dbReference>
<dbReference type="AlphaFoldDB" id="M1ET70"/>
<proteinExistence type="evidence at transcript level"/>
<feature type="non-terminal residue" evidence="1">
    <location>
        <position position="1"/>
    </location>
</feature>
<feature type="non-terminal residue" evidence="1">
    <location>
        <position position="78"/>
    </location>
</feature>